<evidence type="ECO:0000313" key="1">
    <source>
        <dbReference type="EMBL" id="PKD43007.1"/>
    </source>
</evidence>
<keyword evidence="2" id="KW-1185">Reference proteome</keyword>
<comment type="caution">
    <text evidence="1">The sequence shown here is derived from an EMBL/GenBank/DDBJ whole genome shotgun (WGS) entry which is preliminary data.</text>
</comment>
<evidence type="ECO:0000313" key="2">
    <source>
        <dbReference type="Proteomes" id="UP000233398"/>
    </source>
</evidence>
<reference evidence="1 2" key="1">
    <citation type="submission" date="2017-11" db="EMBL/GenBank/DDBJ databases">
        <title>Rhodohalobacter 15182 sp. nov., isolated from a salt lake.</title>
        <authorList>
            <person name="Han S."/>
        </authorList>
    </citation>
    <scope>NUCLEOTIDE SEQUENCE [LARGE SCALE GENOMIC DNA]</scope>
    <source>
        <strain evidence="1 2">15182</strain>
    </source>
</reference>
<dbReference type="EMBL" id="PISP01000003">
    <property type="protein sequence ID" value="PKD43007.1"/>
    <property type="molecule type" value="Genomic_DNA"/>
</dbReference>
<sequence length="65" mass="7893">MKEVVNKNKQRGCVRKSVQPDLKWGLKFLYPSDRLKRADEKIKFNKKPPRILNPWRFLFLKLTFC</sequence>
<dbReference type="AlphaFoldDB" id="A0A2N0VFN7"/>
<proteinExistence type="predicted"/>
<organism evidence="1 2">
    <name type="scientific">Rhodohalobacter barkolensis</name>
    <dbReference type="NCBI Taxonomy" id="2053187"/>
    <lineage>
        <taxon>Bacteria</taxon>
        <taxon>Pseudomonadati</taxon>
        <taxon>Balneolota</taxon>
        <taxon>Balneolia</taxon>
        <taxon>Balneolales</taxon>
        <taxon>Balneolaceae</taxon>
        <taxon>Rhodohalobacter</taxon>
    </lineage>
</organism>
<accession>A0A2N0VFN7</accession>
<dbReference type="Proteomes" id="UP000233398">
    <property type="component" value="Unassembled WGS sequence"/>
</dbReference>
<gene>
    <name evidence="1" type="ORF">CWD77_10240</name>
</gene>
<name>A0A2N0VFN7_9BACT</name>
<protein>
    <submittedName>
        <fullName evidence="1">Uncharacterized protein</fullName>
    </submittedName>
</protein>